<evidence type="ECO:0000313" key="2">
    <source>
        <dbReference type="Proteomes" id="UP001246473"/>
    </source>
</evidence>
<dbReference type="Proteomes" id="UP001246473">
    <property type="component" value="Unassembled WGS sequence"/>
</dbReference>
<dbReference type="EMBL" id="JANSLM010000018">
    <property type="protein sequence ID" value="MDT8842563.1"/>
    <property type="molecule type" value="Genomic_DNA"/>
</dbReference>
<reference evidence="1" key="1">
    <citation type="submission" date="2022-08" db="EMBL/GenBank/DDBJ databases">
        <authorList>
            <person name="Kim S.-J."/>
        </authorList>
    </citation>
    <scope>NUCLEOTIDE SEQUENCE</scope>
    <source>
        <strain evidence="1">KJ</strain>
    </source>
</reference>
<name>A0AAP5UXN3_9BURK</name>
<dbReference type="RefSeq" id="WP_315697386.1">
    <property type="nucleotide sequence ID" value="NZ_JANSLM010000018.1"/>
</dbReference>
<comment type="caution">
    <text evidence="1">The sequence shown here is derived from an EMBL/GenBank/DDBJ whole genome shotgun (WGS) entry which is preliminary data.</text>
</comment>
<evidence type="ECO:0000313" key="1">
    <source>
        <dbReference type="EMBL" id="MDT8842563.1"/>
    </source>
</evidence>
<proteinExistence type="predicted"/>
<sequence length="164" mass="18580">MESNTFFLQRAVARGAEWHVSYPALCMASATETVGERRKQIVVATADDSHIRLVFFSSLGAILDFHASWNEFDDATRGWLAFTIRWNRWWVPDVAALAEIERHAYAPTDVRIANGIAKFDPADTGALRGYLDAIEEHYRRDEAISRILFPIEGTFARQSRAHAP</sequence>
<gene>
    <name evidence="1" type="ORF">ParKJ_34575</name>
</gene>
<dbReference type="AlphaFoldDB" id="A0AAP5UXN3"/>
<accession>A0AAP5UXN3</accession>
<protein>
    <submittedName>
        <fullName evidence="1">Uncharacterized protein</fullName>
    </submittedName>
</protein>
<organism evidence="1 2">
    <name type="scientific">Paraburkholderia fungorum</name>
    <dbReference type="NCBI Taxonomy" id="134537"/>
    <lineage>
        <taxon>Bacteria</taxon>
        <taxon>Pseudomonadati</taxon>
        <taxon>Pseudomonadota</taxon>
        <taxon>Betaproteobacteria</taxon>
        <taxon>Burkholderiales</taxon>
        <taxon>Burkholderiaceae</taxon>
        <taxon>Paraburkholderia</taxon>
    </lineage>
</organism>